<organism evidence="1">
    <name type="scientific">viral metagenome</name>
    <dbReference type="NCBI Taxonomy" id="1070528"/>
    <lineage>
        <taxon>unclassified sequences</taxon>
        <taxon>metagenomes</taxon>
        <taxon>organismal metagenomes</taxon>
    </lineage>
</organism>
<reference evidence="1" key="1">
    <citation type="submission" date="2020-03" db="EMBL/GenBank/DDBJ databases">
        <title>The deep terrestrial virosphere.</title>
        <authorList>
            <person name="Holmfeldt K."/>
            <person name="Nilsson E."/>
            <person name="Simone D."/>
            <person name="Lopez-Fernandez M."/>
            <person name="Wu X."/>
            <person name="de Brujin I."/>
            <person name="Lundin D."/>
            <person name="Andersson A."/>
            <person name="Bertilsson S."/>
            <person name="Dopson M."/>
        </authorList>
    </citation>
    <scope>NUCLEOTIDE SEQUENCE</scope>
    <source>
        <strain evidence="1">MM415B04349</strain>
    </source>
</reference>
<protein>
    <submittedName>
        <fullName evidence="1">Uncharacterized protein</fullName>
    </submittedName>
</protein>
<proteinExistence type="predicted"/>
<evidence type="ECO:0000313" key="1">
    <source>
        <dbReference type="EMBL" id="QJA93143.1"/>
    </source>
</evidence>
<accession>A0A6M3LFE5</accession>
<gene>
    <name evidence="1" type="ORF">MM415B04349_0009</name>
</gene>
<dbReference type="AlphaFoldDB" id="A0A6M3LFE5"/>
<sequence>MNNLKEWKALKRRYRTITLEEIEEAYYSDIYNTDHEEVSTCLTGFGNTVQCTLCVAVTKEKPFVMARDCKDCMWYTYTGRTCMGSLISGDSTLNKTKAQITFNKILTASTPTELLAAYKARYRYMLKVEKQYKEKQK</sequence>
<dbReference type="EMBL" id="MT143125">
    <property type="protein sequence ID" value="QJA93143.1"/>
    <property type="molecule type" value="Genomic_DNA"/>
</dbReference>
<name>A0A6M3LFE5_9ZZZZ</name>